<proteinExistence type="predicted"/>
<sequence length="766" mass="84737">MSESSKAPVSDLPAQGLSLNTSTVKPQSSLTTYDLRTRTLTHMLKALNQQSRLSYESLQPNPIVVLPENPLDPALASSTSRHYTRADSTWLKVLNQVAQLLVRDHEIVAVLPKRSGPTAHVSLMVTTDSDSEGDGDETASTTSSKLLETNYLISRSPRDDQSSTALNPTDALNVLQEVSTMDGMLTYLNQHKHVSFSTHVSSVELLLNKVISEAHTDSYHSRCKLFGRYITFRAAPKMLRRFTAPAFQRLIQAVSTLTPEEVARAVLVNPPPGEVPLSTKDPFDHALVTDIIHFKPFDRSSCPQILAQCQRVGGIDYTRHTAWEFHQLLIFCLTQAQKVLSVLSNQLESDPPQAVTDWALSKAEEWMGYLQSMIHYSPIFKAHIQALESRISAKMKQQARVGKIRSHSVEPLNDTKPKAQDERDGDTDAEDMEAQDEQEEDDSDGGVSDTLLEITAAQAQDQVTQQSLWLAVSYQQAIAMIVRTRTLPSTPISMTLWEPPAAELKRSAEMEPWRSVIRDLYPSDGNAEPNNQSSGGRSRSRSTAPFSVPTGPITAQEVENILSEFGKRKGGKSGLFASSSEQRIQLWSSYHAESMLGTLAYLSRHKSTPEVQVPPAEELALFKYTYGTIGISKRCCPVCTKILSLLSAHMTPPTSPTITHDQQAPFKVLHAHQNMYRTALPPFTPIEVAQELVEWLEGLLKASIDKKVYKERRSMRSGSMSSKSSHGSTDSKGHSPPPSGHGGAQFRGMKLAARNALGDEQFTIWE</sequence>
<feature type="region of interest" description="Disordered" evidence="1">
    <location>
        <begin position="520"/>
        <end position="551"/>
    </location>
</feature>
<evidence type="ECO:0000313" key="3">
    <source>
        <dbReference type="Proteomes" id="UP000267821"/>
    </source>
</evidence>
<name>A0A3N4LKW5_9PEZI</name>
<feature type="region of interest" description="Disordered" evidence="1">
    <location>
        <begin position="402"/>
        <end position="447"/>
    </location>
</feature>
<feature type="compositionally biased region" description="Basic and acidic residues" evidence="1">
    <location>
        <begin position="413"/>
        <end position="422"/>
    </location>
</feature>
<protein>
    <submittedName>
        <fullName evidence="2">Uncharacterized protein</fullName>
    </submittedName>
</protein>
<dbReference type="AlphaFoldDB" id="A0A3N4LKW5"/>
<gene>
    <name evidence="2" type="ORF">L211DRAFT_849689</name>
</gene>
<dbReference type="Proteomes" id="UP000267821">
    <property type="component" value="Unassembled WGS sequence"/>
</dbReference>
<feature type="compositionally biased region" description="Low complexity" evidence="1">
    <location>
        <begin position="716"/>
        <end position="730"/>
    </location>
</feature>
<dbReference type="EMBL" id="ML121546">
    <property type="protein sequence ID" value="RPB23416.1"/>
    <property type="molecule type" value="Genomic_DNA"/>
</dbReference>
<organism evidence="2 3">
    <name type="scientific">Terfezia boudieri ATCC MYA-4762</name>
    <dbReference type="NCBI Taxonomy" id="1051890"/>
    <lineage>
        <taxon>Eukaryota</taxon>
        <taxon>Fungi</taxon>
        <taxon>Dikarya</taxon>
        <taxon>Ascomycota</taxon>
        <taxon>Pezizomycotina</taxon>
        <taxon>Pezizomycetes</taxon>
        <taxon>Pezizales</taxon>
        <taxon>Pezizaceae</taxon>
        <taxon>Terfezia</taxon>
    </lineage>
</organism>
<feature type="region of interest" description="Disordered" evidence="1">
    <location>
        <begin position="1"/>
        <end position="23"/>
    </location>
</feature>
<reference evidence="2 3" key="1">
    <citation type="journal article" date="2018" name="Nat. Ecol. Evol.">
        <title>Pezizomycetes genomes reveal the molecular basis of ectomycorrhizal truffle lifestyle.</title>
        <authorList>
            <person name="Murat C."/>
            <person name="Payen T."/>
            <person name="Noel B."/>
            <person name="Kuo A."/>
            <person name="Morin E."/>
            <person name="Chen J."/>
            <person name="Kohler A."/>
            <person name="Krizsan K."/>
            <person name="Balestrini R."/>
            <person name="Da Silva C."/>
            <person name="Montanini B."/>
            <person name="Hainaut M."/>
            <person name="Levati E."/>
            <person name="Barry K.W."/>
            <person name="Belfiori B."/>
            <person name="Cichocki N."/>
            <person name="Clum A."/>
            <person name="Dockter R.B."/>
            <person name="Fauchery L."/>
            <person name="Guy J."/>
            <person name="Iotti M."/>
            <person name="Le Tacon F."/>
            <person name="Lindquist E.A."/>
            <person name="Lipzen A."/>
            <person name="Malagnac F."/>
            <person name="Mello A."/>
            <person name="Molinier V."/>
            <person name="Miyauchi S."/>
            <person name="Poulain J."/>
            <person name="Riccioni C."/>
            <person name="Rubini A."/>
            <person name="Sitrit Y."/>
            <person name="Splivallo R."/>
            <person name="Traeger S."/>
            <person name="Wang M."/>
            <person name="Zifcakova L."/>
            <person name="Wipf D."/>
            <person name="Zambonelli A."/>
            <person name="Paolocci F."/>
            <person name="Nowrousian M."/>
            <person name="Ottonello S."/>
            <person name="Baldrian P."/>
            <person name="Spatafora J.W."/>
            <person name="Henrissat B."/>
            <person name="Nagy L.G."/>
            <person name="Aury J.M."/>
            <person name="Wincker P."/>
            <person name="Grigoriev I.V."/>
            <person name="Bonfante P."/>
            <person name="Martin F.M."/>
        </authorList>
    </citation>
    <scope>NUCLEOTIDE SEQUENCE [LARGE SCALE GENOMIC DNA]</scope>
    <source>
        <strain evidence="2 3">ATCC MYA-4762</strain>
    </source>
</reference>
<evidence type="ECO:0000256" key="1">
    <source>
        <dbReference type="SAM" id="MobiDB-lite"/>
    </source>
</evidence>
<feature type="region of interest" description="Disordered" evidence="1">
    <location>
        <begin position="711"/>
        <end position="752"/>
    </location>
</feature>
<evidence type="ECO:0000313" key="2">
    <source>
        <dbReference type="EMBL" id="RPB23416.1"/>
    </source>
</evidence>
<keyword evidence="3" id="KW-1185">Reference proteome</keyword>
<accession>A0A3N4LKW5</accession>
<feature type="compositionally biased region" description="Acidic residues" evidence="1">
    <location>
        <begin position="423"/>
        <end position="444"/>
    </location>
</feature>
<dbReference type="InParanoid" id="A0A3N4LKW5"/>
<dbReference type="OrthoDB" id="3070940at2759"/>